<dbReference type="Proteomes" id="UP001281147">
    <property type="component" value="Unassembled WGS sequence"/>
</dbReference>
<proteinExistence type="predicted"/>
<reference evidence="1" key="1">
    <citation type="submission" date="2023-07" db="EMBL/GenBank/DDBJ databases">
        <title>Black Yeasts Isolated from many extreme environments.</title>
        <authorList>
            <person name="Coleine C."/>
            <person name="Stajich J.E."/>
            <person name="Selbmann L."/>
        </authorList>
    </citation>
    <scope>NUCLEOTIDE SEQUENCE</scope>
    <source>
        <strain evidence="1">CCFEE 5714</strain>
    </source>
</reference>
<comment type="caution">
    <text evidence="1">The sequence shown here is derived from an EMBL/GenBank/DDBJ whole genome shotgun (WGS) entry which is preliminary data.</text>
</comment>
<keyword evidence="2" id="KW-1185">Reference proteome</keyword>
<accession>A0ACC3NF87</accession>
<name>A0ACC3NF87_9PEZI</name>
<dbReference type="EMBL" id="JAUTXU010000047">
    <property type="protein sequence ID" value="KAK3715744.1"/>
    <property type="molecule type" value="Genomic_DNA"/>
</dbReference>
<evidence type="ECO:0000313" key="2">
    <source>
        <dbReference type="Proteomes" id="UP001281147"/>
    </source>
</evidence>
<protein>
    <submittedName>
        <fullName evidence="1">TTAGGG repeat binding factor</fullName>
    </submittedName>
</protein>
<evidence type="ECO:0000313" key="1">
    <source>
        <dbReference type="EMBL" id="KAK3715744.1"/>
    </source>
</evidence>
<sequence>MNRKEAQDNEREKRKYRKLMKEVANGEEKAIDRLESVREAREISKYLRKGYNASWTGFEKDVLLEALEKAGPNWEDVHGLYVEAVKDTENYGSRSIMELKAKAKAMKVGCLEKNEQVPAPLHCVPVEWPRKTYGKKHLRPQQRIPVDVPGKSSEDEGAFVLERYINDEGVHSLEDSRKDEGVTEYGASGWENGEGVNLDFPLRTDGSCVAVKDDSSCDGEPEAET</sequence>
<organism evidence="1 2">
    <name type="scientific">Vermiconidia calcicola</name>
    <dbReference type="NCBI Taxonomy" id="1690605"/>
    <lineage>
        <taxon>Eukaryota</taxon>
        <taxon>Fungi</taxon>
        <taxon>Dikarya</taxon>
        <taxon>Ascomycota</taxon>
        <taxon>Pezizomycotina</taxon>
        <taxon>Dothideomycetes</taxon>
        <taxon>Dothideomycetidae</taxon>
        <taxon>Mycosphaerellales</taxon>
        <taxon>Extremaceae</taxon>
        <taxon>Vermiconidia</taxon>
    </lineage>
</organism>
<gene>
    <name evidence="1" type="primary">TBF1_2</name>
    <name evidence="1" type="ORF">LTR37_006969</name>
</gene>